<sequence>MDASLPPRPSSPNNDVSAQRSGDSTNDAADVATQTVQEVPQGGMSAPTIRGSTDDDHPIPVRHVVDHEEEIEGPQLHDGPPGPPCSPRGIDDDTLTQRGETEFGRNSLDHPIDNTSTAHSTVGRSSVASAASMGPSMDECAGEGSASSGESAPPTSPQHTEEGAAIAAAGPNSTSAVDFVEAYMVDEAEETPGRYVAVAELQRPHDNTSTAHSTIGRSPVASAAAIGPSMDERVGEGR</sequence>
<feature type="compositionally biased region" description="Polar residues" evidence="1">
    <location>
        <begin position="113"/>
        <end position="129"/>
    </location>
</feature>
<feature type="compositionally biased region" description="Polar residues" evidence="1">
    <location>
        <begin position="207"/>
        <end position="216"/>
    </location>
</feature>
<evidence type="ECO:0000313" key="3">
    <source>
        <dbReference type="Proteomes" id="UP000266841"/>
    </source>
</evidence>
<accession>K0R8R1</accession>
<evidence type="ECO:0000256" key="1">
    <source>
        <dbReference type="SAM" id="MobiDB-lite"/>
    </source>
</evidence>
<feature type="compositionally biased region" description="Low complexity" evidence="1">
    <location>
        <begin position="142"/>
        <end position="153"/>
    </location>
</feature>
<feature type="compositionally biased region" description="Pro residues" evidence="1">
    <location>
        <begin position="1"/>
        <end position="10"/>
    </location>
</feature>
<evidence type="ECO:0000313" key="2">
    <source>
        <dbReference type="EMBL" id="EJK49938.1"/>
    </source>
</evidence>
<feature type="region of interest" description="Disordered" evidence="1">
    <location>
        <begin position="204"/>
        <end position="238"/>
    </location>
</feature>
<name>K0R8R1_THAOC</name>
<organism evidence="2 3">
    <name type="scientific">Thalassiosira oceanica</name>
    <name type="common">Marine diatom</name>
    <dbReference type="NCBI Taxonomy" id="159749"/>
    <lineage>
        <taxon>Eukaryota</taxon>
        <taxon>Sar</taxon>
        <taxon>Stramenopiles</taxon>
        <taxon>Ochrophyta</taxon>
        <taxon>Bacillariophyta</taxon>
        <taxon>Coscinodiscophyceae</taxon>
        <taxon>Thalassiosirophycidae</taxon>
        <taxon>Thalassiosirales</taxon>
        <taxon>Thalassiosiraceae</taxon>
        <taxon>Thalassiosira</taxon>
    </lineage>
</organism>
<feature type="compositionally biased region" description="Basic and acidic residues" evidence="1">
    <location>
        <begin position="99"/>
        <end position="112"/>
    </location>
</feature>
<proteinExistence type="predicted"/>
<reference evidence="2 3" key="1">
    <citation type="journal article" date="2012" name="Genome Biol.">
        <title>Genome and low-iron response of an oceanic diatom adapted to chronic iron limitation.</title>
        <authorList>
            <person name="Lommer M."/>
            <person name="Specht M."/>
            <person name="Roy A.S."/>
            <person name="Kraemer L."/>
            <person name="Andreson R."/>
            <person name="Gutowska M.A."/>
            <person name="Wolf J."/>
            <person name="Bergner S.V."/>
            <person name="Schilhabel M.B."/>
            <person name="Klostermeier U.C."/>
            <person name="Beiko R.G."/>
            <person name="Rosenstiel P."/>
            <person name="Hippler M."/>
            <person name="Laroche J."/>
        </authorList>
    </citation>
    <scope>NUCLEOTIDE SEQUENCE [LARGE SCALE GENOMIC DNA]</scope>
    <source>
        <strain evidence="2 3">CCMP1005</strain>
    </source>
</reference>
<keyword evidence="3" id="KW-1185">Reference proteome</keyword>
<dbReference type="EMBL" id="AGNL01044325">
    <property type="protein sequence ID" value="EJK49938.1"/>
    <property type="molecule type" value="Genomic_DNA"/>
</dbReference>
<protein>
    <submittedName>
        <fullName evidence="2">Uncharacterized protein</fullName>
    </submittedName>
</protein>
<comment type="caution">
    <text evidence="2">The sequence shown here is derived from an EMBL/GenBank/DDBJ whole genome shotgun (WGS) entry which is preliminary data.</text>
</comment>
<dbReference type="Proteomes" id="UP000266841">
    <property type="component" value="Unassembled WGS sequence"/>
</dbReference>
<feature type="compositionally biased region" description="Basic and acidic residues" evidence="1">
    <location>
        <begin position="52"/>
        <end position="66"/>
    </location>
</feature>
<dbReference type="AlphaFoldDB" id="K0R8R1"/>
<feature type="non-terminal residue" evidence="2">
    <location>
        <position position="238"/>
    </location>
</feature>
<feature type="region of interest" description="Disordered" evidence="1">
    <location>
        <begin position="1"/>
        <end position="172"/>
    </location>
</feature>
<feature type="compositionally biased region" description="Polar residues" evidence="1">
    <location>
        <begin position="11"/>
        <end position="38"/>
    </location>
</feature>
<gene>
    <name evidence="2" type="ORF">THAOC_31142</name>
</gene>